<dbReference type="GeneID" id="25298160"/>
<protein>
    <recommendedName>
        <fullName evidence="3">Pisatin demethylase</fullName>
    </recommendedName>
</protein>
<dbReference type="Proteomes" id="UP000053617">
    <property type="component" value="Unassembled WGS sequence"/>
</dbReference>
<evidence type="ECO:0000313" key="2">
    <source>
        <dbReference type="Proteomes" id="UP000053617"/>
    </source>
</evidence>
<gene>
    <name evidence="1" type="ORF">Z518_10089</name>
</gene>
<keyword evidence="2" id="KW-1185">Reference proteome</keyword>
<dbReference type="InterPro" id="IPR002401">
    <property type="entry name" value="Cyt_P450_E_grp-I"/>
</dbReference>
<evidence type="ECO:0008006" key="3">
    <source>
        <dbReference type="Google" id="ProtNLM"/>
    </source>
</evidence>
<sequence length="276" mass="31115">MGLFPGLHPWFMRLTKLLRLPSPTEGLDNFITDQITRHTSETSQTDGAERDTTFLSKILTLRNEGKATDAEVRLCVEMNIVAGSDTTAISLSSIMYTNTPVLKRLRQELDDQSKPGRSSDPVAYQEAQEIPYLQAVIKEALRLHGAVGTQLARVVPKGGAVIEGQYFPKGVEVGVNGWALHYKKETFVEDVLTFRPERWLDCEKTNISLPESLAFGQGARSWIGKNISILEMSKAIPQIVQNFDTDLSESTRQWFTKCRWFVKPKYNARIRHRASS</sequence>
<dbReference type="InterPro" id="IPR001128">
    <property type="entry name" value="Cyt_P450"/>
</dbReference>
<dbReference type="GO" id="GO:0004497">
    <property type="term" value="F:monooxygenase activity"/>
    <property type="evidence" value="ECO:0007669"/>
    <property type="project" value="InterPro"/>
</dbReference>
<reference evidence="1 2" key="1">
    <citation type="submission" date="2015-01" db="EMBL/GenBank/DDBJ databases">
        <title>The Genome Sequence of Rhinocladiella mackenzie CBS 650.93.</title>
        <authorList>
            <consortium name="The Broad Institute Genomics Platform"/>
            <person name="Cuomo C."/>
            <person name="de Hoog S."/>
            <person name="Gorbushina A."/>
            <person name="Stielow B."/>
            <person name="Teixiera M."/>
            <person name="Abouelleil A."/>
            <person name="Chapman S.B."/>
            <person name="Priest M."/>
            <person name="Young S.K."/>
            <person name="Wortman J."/>
            <person name="Nusbaum C."/>
            <person name="Birren B."/>
        </authorList>
    </citation>
    <scope>NUCLEOTIDE SEQUENCE [LARGE SCALE GENOMIC DNA]</scope>
    <source>
        <strain evidence="1 2">CBS 650.93</strain>
    </source>
</reference>
<dbReference type="PRINTS" id="PR00463">
    <property type="entry name" value="EP450I"/>
</dbReference>
<dbReference type="PANTHER" id="PTHR24305:SF190">
    <property type="entry name" value="P450, PUTATIVE (EUROFUNG)-RELATED"/>
    <property type="match status" value="1"/>
</dbReference>
<dbReference type="Pfam" id="PF00067">
    <property type="entry name" value="p450"/>
    <property type="match status" value="1"/>
</dbReference>
<organism evidence="1 2">
    <name type="scientific">Rhinocladiella mackenziei CBS 650.93</name>
    <dbReference type="NCBI Taxonomy" id="1442369"/>
    <lineage>
        <taxon>Eukaryota</taxon>
        <taxon>Fungi</taxon>
        <taxon>Dikarya</taxon>
        <taxon>Ascomycota</taxon>
        <taxon>Pezizomycotina</taxon>
        <taxon>Eurotiomycetes</taxon>
        <taxon>Chaetothyriomycetidae</taxon>
        <taxon>Chaetothyriales</taxon>
        <taxon>Herpotrichiellaceae</taxon>
        <taxon>Rhinocladiella</taxon>
    </lineage>
</organism>
<dbReference type="PANTHER" id="PTHR24305">
    <property type="entry name" value="CYTOCHROME P450"/>
    <property type="match status" value="1"/>
</dbReference>
<name>A0A0D2GRY0_9EURO</name>
<proteinExistence type="predicted"/>
<dbReference type="AlphaFoldDB" id="A0A0D2GRY0"/>
<dbReference type="STRING" id="1442369.A0A0D2GRY0"/>
<dbReference type="GO" id="GO:0005506">
    <property type="term" value="F:iron ion binding"/>
    <property type="evidence" value="ECO:0007669"/>
    <property type="project" value="InterPro"/>
</dbReference>
<dbReference type="InterPro" id="IPR050121">
    <property type="entry name" value="Cytochrome_P450_monoxygenase"/>
</dbReference>
<dbReference type="Gene3D" id="1.10.630.10">
    <property type="entry name" value="Cytochrome P450"/>
    <property type="match status" value="1"/>
</dbReference>
<dbReference type="PRINTS" id="PR00385">
    <property type="entry name" value="P450"/>
</dbReference>
<dbReference type="GO" id="GO:0020037">
    <property type="term" value="F:heme binding"/>
    <property type="evidence" value="ECO:0007669"/>
    <property type="project" value="InterPro"/>
</dbReference>
<dbReference type="RefSeq" id="XP_013268159.1">
    <property type="nucleotide sequence ID" value="XM_013412705.1"/>
</dbReference>
<dbReference type="EMBL" id="KN847482">
    <property type="protein sequence ID" value="KIX01023.1"/>
    <property type="molecule type" value="Genomic_DNA"/>
</dbReference>
<dbReference type="HOGENOM" id="CLU_001570_14_0_1"/>
<evidence type="ECO:0000313" key="1">
    <source>
        <dbReference type="EMBL" id="KIX01023.1"/>
    </source>
</evidence>
<accession>A0A0D2GRY0</accession>
<dbReference type="OrthoDB" id="3934656at2759"/>
<dbReference type="SUPFAM" id="SSF48264">
    <property type="entry name" value="Cytochrome P450"/>
    <property type="match status" value="1"/>
</dbReference>
<dbReference type="GO" id="GO:0016705">
    <property type="term" value="F:oxidoreductase activity, acting on paired donors, with incorporation or reduction of molecular oxygen"/>
    <property type="evidence" value="ECO:0007669"/>
    <property type="project" value="InterPro"/>
</dbReference>
<dbReference type="InterPro" id="IPR036396">
    <property type="entry name" value="Cyt_P450_sf"/>
</dbReference>